<dbReference type="OrthoDB" id="252464at2"/>
<reference evidence="1 2" key="1">
    <citation type="submission" date="2018-03" db="EMBL/GenBank/DDBJ databases">
        <title>Brevisbacillus phylogenomics.</title>
        <authorList>
            <person name="Dunlap C."/>
        </authorList>
    </citation>
    <scope>NUCLEOTIDE SEQUENCE [LARGE SCALE GENOMIC DNA]</scope>
    <source>
        <strain evidence="1 2">NRRL NRS-1210</strain>
    </source>
</reference>
<gene>
    <name evidence="1" type="ORF">C7R93_05440</name>
</gene>
<sequence length="78" mass="8578">MQPFLVKRIRKGSTGASSVERVVRNFHSLLGESSIQKVARHPQSKTVVLPKSKHLMPIDAPVATSMEILAFLKGLVLD</sequence>
<comment type="caution">
    <text evidence="1">The sequence shown here is derived from an EMBL/GenBank/DDBJ whole genome shotgun (WGS) entry which is preliminary data.</text>
</comment>
<dbReference type="AlphaFoldDB" id="A0A2P7VIN3"/>
<accession>A0A2P7VIN3</accession>
<dbReference type="EMBL" id="PXZM01000005">
    <property type="protein sequence ID" value="PSJ99067.1"/>
    <property type="molecule type" value="Genomic_DNA"/>
</dbReference>
<organism evidence="1 2">
    <name type="scientific">Brevibacillus fortis</name>
    <dbReference type="NCBI Taxonomy" id="2126352"/>
    <lineage>
        <taxon>Bacteria</taxon>
        <taxon>Bacillati</taxon>
        <taxon>Bacillota</taxon>
        <taxon>Bacilli</taxon>
        <taxon>Bacillales</taxon>
        <taxon>Paenibacillaceae</taxon>
        <taxon>Brevibacillus</taxon>
    </lineage>
</organism>
<dbReference type="Proteomes" id="UP000240419">
    <property type="component" value="Unassembled WGS sequence"/>
</dbReference>
<name>A0A2P7VIN3_9BACL</name>
<dbReference type="RefSeq" id="WP_106837861.1">
    <property type="nucleotide sequence ID" value="NZ_JARMEZ010000010.1"/>
</dbReference>
<protein>
    <submittedName>
        <fullName evidence="1">Uncharacterized protein</fullName>
    </submittedName>
</protein>
<evidence type="ECO:0000313" key="2">
    <source>
        <dbReference type="Proteomes" id="UP000240419"/>
    </source>
</evidence>
<proteinExistence type="predicted"/>
<evidence type="ECO:0000313" key="1">
    <source>
        <dbReference type="EMBL" id="PSJ99067.1"/>
    </source>
</evidence>
<keyword evidence="2" id="KW-1185">Reference proteome</keyword>